<comment type="caution">
    <text evidence="1">The sequence shown here is derived from an EMBL/GenBank/DDBJ whole genome shotgun (WGS) entry which is preliminary data.</text>
</comment>
<evidence type="ECO:0000313" key="1">
    <source>
        <dbReference type="EMBL" id="MFC4109868.1"/>
    </source>
</evidence>
<gene>
    <name evidence="1" type="ORF">ACFOX0_28560</name>
</gene>
<organism evidence="1 2">
    <name type="scientific">Micromonospora zhanjiangensis</name>
    <dbReference type="NCBI Taxonomy" id="1522057"/>
    <lineage>
        <taxon>Bacteria</taxon>
        <taxon>Bacillati</taxon>
        <taxon>Actinomycetota</taxon>
        <taxon>Actinomycetes</taxon>
        <taxon>Micromonosporales</taxon>
        <taxon>Micromonosporaceae</taxon>
        <taxon>Micromonospora</taxon>
    </lineage>
</organism>
<name>A0ABV8KUV0_9ACTN</name>
<keyword evidence="2" id="KW-1185">Reference proteome</keyword>
<proteinExistence type="predicted"/>
<evidence type="ECO:0000313" key="2">
    <source>
        <dbReference type="Proteomes" id="UP001595868"/>
    </source>
</evidence>
<dbReference type="EMBL" id="JBHSBN010000029">
    <property type="protein sequence ID" value="MFC4109868.1"/>
    <property type="molecule type" value="Genomic_DNA"/>
</dbReference>
<sequence length="55" mass="6626">MNATVQRPDPDRSRRRLQLLAELAGAKAFRGREYPRWARDHRLRDRIADRRRLAN</sequence>
<dbReference type="Proteomes" id="UP001595868">
    <property type="component" value="Unassembled WGS sequence"/>
</dbReference>
<dbReference type="RefSeq" id="WP_377551820.1">
    <property type="nucleotide sequence ID" value="NZ_JBHSBN010000029.1"/>
</dbReference>
<accession>A0ABV8KUV0</accession>
<reference evidence="2" key="1">
    <citation type="journal article" date="2019" name="Int. J. Syst. Evol. Microbiol.">
        <title>The Global Catalogue of Microorganisms (GCM) 10K type strain sequencing project: providing services to taxonomists for standard genome sequencing and annotation.</title>
        <authorList>
            <consortium name="The Broad Institute Genomics Platform"/>
            <consortium name="The Broad Institute Genome Sequencing Center for Infectious Disease"/>
            <person name="Wu L."/>
            <person name="Ma J."/>
        </authorList>
    </citation>
    <scope>NUCLEOTIDE SEQUENCE [LARGE SCALE GENOMIC DNA]</scope>
    <source>
        <strain evidence="2">2902at01</strain>
    </source>
</reference>
<protein>
    <submittedName>
        <fullName evidence="1">Uncharacterized protein</fullName>
    </submittedName>
</protein>